<proteinExistence type="predicted"/>
<protein>
    <recommendedName>
        <fullName evidence="3">DUF5115 domain-containing protein</fullName>
    </recommendedName>
</protein>
<reference evidence="1 2" key="1">
    <citation type="submission" date="2020-08" db="EMBL/GenBank/DDBJ databases">
        <title>Genome public.</title>
        <authorList>
            <person name="Liu C."/>
            <person name="Sun Q."/>
        </authorList>
    </citation>
    <scope>NUCLEOTIDE SEQUENCE [LARGE SCALE GENOMIC DNA]</scope>
    <source>
        <strain evidence="1 2">BX2</strain>
    </source>
</reference>
<accession>A0ABR7E942</accession>
<dbReference type="Gene3D" id="2.60.40.3620">
    <property type="match status" value="1"/>
</dbReference>
<evidence type="ECO:0008006" key="3">
    <source>
        <dbReference type="Google" id="ProtNLM"/>
    </source>
</evidence>
<name>A0ABR7E942_9BACT</name>
<dbReference type="EMBL" id="JACOOI010000051">
    <property type="protein sequence ID" value="MBC5646305.1"/>
    <property type="molecule type" value="Genomic_DNA"/>
</dbReference>
<gene>
    <name evidence="1" type="ORF">H8S77_25900</name>
</gene>
<evidence type="ECO:0000313" key="2">
    <source>
        <dbReference type="Proteomes" id="UP000644010"/>
    </source>
</evidence>
<organism evidence="1 2">
    <name type="scientific">Parabacteroides segnis</name>
    <dbReference type="NCBI Taxonomy" id="2763058"/>
    <lineage>
        <taxon>Bacteria</taxon>
        <taxon>Pseudomonadati</taxon>
        <taxon>Bacteroidota</taxon>
        <taxon>Bacteroidia</taxon>
        <taxon>Bacteroidales</taxon>
        <taxon>Tannerellaceae</taxon>
        <taxon>Parabacteroides</taxon>
    </lineage>
</organism>
<sequence>MKKYIFNPLVIINIILGLVSCSDDSYPSDPTLTLPVSGLVLEVNGSDYVAVPQFAADSILGNQLSLSVKIPATTAIVKQIDLVDKNASANISKGDVVTFIDDKLTFEIHYGGVVEPYIVEMSYNPPPKMYLVKTRDKDKNGNKYYLNVEIAPFISSVTYDNQFEGYVDLTDTNWDNLALIQSDFSTYFDVSAGLGGGQSYGKLELVSKDAPGTGSYPSDGPWGDWTTSNNNPKIVSPGVWKINFDSSTKEVTFLETQWAISGTSANSEETMTYFPDEKLWKLTTKLSEGNLRFTTIPVSPNDPVINYGESSGLSKLSEQGTDIKIEAMGMYEITLDLGNSPFYDYTISKK</sequence>
<dbReference type="PROSITE" id="PS51257">
    <property type="entry name" value="PROKAR_LIPOPROTEIN"/>
    <property type="match status" value="1"/>
</dbReference>
<keyword evidence="2" id="KW-1185">Reference proteome</keyword>
<comment type="caution">
    <text evidence="1">The sequence shown here is derived from an EMBL/GenBank/DDBJ whole genome shotgun (WGS) entry which is preliminary data.</text>
</comment>
<dbReference type="Proteomes" id="UP000644010">
    <property type="component" value="Unassembled WGS sequence"/>
</dbReference>
<evidence type="ECO:0000313" key="1">
    <source>
        <dbReference type="EMBL" id="MBC5646305.1"/>
    </source>
</evidence>
<dbReference type="RefSeq" id="WP_186961793.1">
    <property type="nucleotide sequence ID" value="NZ_JACOOI010000051.1"/>
</dbReference>